<dbReference type="Proteomes" id="UP000008021">
    <property type="component" value="Chromosome 2"/>
</dbReference>
<dbReference type="GO" id="GO:0010333">
    <property type="term" value="F:terpene synthase activity"/>
    <property type="evidence" value="ECO:0007669"/>
    <property type="project" value="InterPro"/>
</dbReference>
<dbReference type="PANTHER" id="PTHR31739:SF3">
    <property type="entry name" value="ENT-KAUR-16-ENE SYNTHASE, CHLOROPLASTIC"/>
    <property type="match status" value="1"/>
</dbReference>
<evidence type="ECO:0000256" key="2">
    <source>
        <dbReference type="ARBA" id="ARBA00022723"/>
    </source>
</evidence>
<keyword evidence="7" id="KW-1185">Reference proteome</keyword>
<feature type="domain" description="Terpene synthase metal-binding" evidence="5">
    <location>
        <begin position="30"/>
        <end position="94"/>
    </location>
</feature>
<evidence type="ECO:0000313" key="7">
    <source>
        <dbReference type="Proteomes" id="UP000008021"/>
    </source>
</evidence>
<keyword evidence="2" id="KW-0479">Metal-binding</keyword>
<sequence>MNSAPLNPITRTNLSILIDKLAKTKDRWVKDNRLDQLQYARQKLTYCYSSAAASISPPEMSDARISWAKTALLTSVVDDFFDVGGSKEEQENLLH</sequence>
<dbReference type="Gene3D" id="1.10.600.10">
    <property type="entry name" value="Farnesyl Diphosphate Synthase"/>
    <property type="match status" value="1"/>
</dbReference>
<dbReference type="Pfam" id="PF03936">
    <property type="entry name" value="Terpene_synth_C"/>
    <property type="match status" value="1"/>
</dbReference>
<comment type="cofactor">
    <cofactor evidence="1">
        <name>Mg(2+)</name>
        <dbReference type="ChEBI" id="CHEBI:18420"/>
    </cofactor>
</comment>
<accession>A0A0E0CMA1</accession>
<reference evidence="6" key="1">
    <citation type="submission" date="2015-04" db="UniProtKB">
        <authorList>
            <consortium name="EnsemblPlants"/>
        </authorList>
    </citation>
    <scope>IDENTIFICATION</scope>
</reference>
<dbReference type="InterPro" id="IPR008949">
    <property type="entry name" value="Isoprenoid_synthase_dom_sf"/>
</dbReference>
<evidence type="ECO:0000313" key="6">
    <source>
        <dbReference type="EnsemblPlants" id="OMERI02G20960.4"/>
    </source>
</evidence>
<protein>
    <recommendedName>
        <fullName evidence="5">Terpene synthase metal-binding domain-containing protein</fullName>
    </recommendedName>
</protein>
<name>A0A0E0CMA1_9ORYZ</name>
<evidence type="ECO:0000256" key="3">
    <source>
        <dbReference type="ARBA" id="ARBA00022842"/>
    </source>
</evidence>
<dbReference type="GO" id="GO:0016102">
    <property type="term" value="P:diterpenoid biosynthetic process"/>
    <property type="evidence" value="ECO:0007669"/>
    <property type="project" value="TreeGrafter"/>
</dbReference>
<dbReference type="PANTHER" id="PTHR31739">
    <property type="entry name" value="ENT-COPALYL DIPHOSPHATE SYNTHASE, CHLOROPLASTIC"/>
    <property type="match status" value="1"/>
</dbReference>
<evidence type="ECO:0000256" key="4">
    <source>
        <dbReference type="ARBA" id="ARBA00023239"/>
    </source>
</evidence>
<dbReference type="SUPFAM" id="SSF48576">
    <property type="entry name" value="Terpenoid synthases"/>
    <property type="match status" value="1"/>
</dbReference>
<dbReference type="EnsemblPlants" id="OMERI02G20960.4">
    <property type="protein sequence ID" value="OMERI02G20960.4"/>
    <property type="gene ID" value="OMERI02G20960"/>
</dbReference>
<keyword evidence="3" id="KW-0460">Magnesium</keyword>
<dbReference type="Gramene" id="OMERI02G20960.4">
    <property type="protein sequence ID" value="OMERI02G20960.4"/>
    <property type="gene ID" value="OMERI02G20960"/>
</dbReference>
<dbReference type="InterPro" id="IPR005630">
    <property type="entry name" value="Terpene_synthase_metal-bd"/>
</dbReference>
<evidence type="ECO:0000259" key="5">
    <source>
        <dbReference type="Pfam" id="PF03936"/>
    </source>
</evidence>
<dbReference type="HOGENOM" id="CLU_2376394_0_0_1"/>
<keyword evidence="4" id="KW-0456">Lyase</keyword>
<dbReference type="InterPro" id="IPR050148">
    <property type="entry name" value="Terpene_synthase-like"/>
</dbReference>
<dbReference type="GO" id="GO:0000287">
    <property type="term" value="F:magnesium ion binding"/>
    <property type="evidence" value="ECO:0007669"/>
    <property type="project" value="InterPro"/>
</dbReference>
<evidence type="ECO:0000256" key="1">
    <source>
        <dbReference type="ARBA" id="ARBA00001946"/>
    </source>
</evidence>
<proteinExistence type="predicted"/>
<dbReference type="AlphaFoldDB" id="A0A0E0CMA1"/>
<reference evidence="6" key="2">
    <citation type="submission" date="2018-05" db="EMBL/GenBank/DDBJ databases">
        <title>OmerRS3 (Oryza meridionalis Reference Sequence Version 3).</title>
        <authorList>
            <person name="Zhang J."/>
            <person name="Kudrna D."/>
            <person name="Lee S."/>
            <person name="Talag J."/>
            <person name="Welchert J."/>
            <person name="Wing R.A."/>
        </authorList>
    </citation>
    <scope>NUCLEOTIDE SEQUENCE [LARGE SCALE GENOMIC DNA]</scope>
    <source>
        <strain evidence="6">cv. OR44</strain>
    </source>
</reference>
<organism evidence="6">
    <name type="scientific">Oryza meridionalis</name>
    <dbReference type="NCBI Taxonomy" id="40149"/>
    <lineage>
        <taxon>Eukaryota</taxon>
        <taxon>Viridiplantae</taxon>
        <taxon>Streptophyta</taxon>
        <taxon>Embryophyta</taxon>
        <taxon>Tracheophyta</taxon>
        <taxon>Spermatophyta</taxon>
        <taxon>Magnoliopsida</taxon>
        <taxon>Liliopsida</taxon>
        <taxon>Poales</taxon>
        <taxon>Poaceae</taxon>
        <taxon>BOP clade</taxon>
        <taxon>Oryzoideae</taxon>
        <taxon>Oryzeae</taxon>
        <taxon>Oryzinae</taxon>
        <taxon>Oryza</taxon>
    </lineage>
</organism>